<sequence>MNLLLKKCSIVLQARKHRDENKRDFHRVVLIVFLCTLLRFLSIAFDVFLQNE</sequence>
<protein>
    <recommendedName>
        <fullName evidence="4">Transmembrane protein</fullName>
    </recommendedName>
</protein>
<keyword evidence="1" id="KW-1133">Transmembrane helix</keyword>
<dbReference type="Proteomes" id="UP000652761">
    <property type="component" value="Unassembled WGS sequence"/>
</dbReference>
<gene>
    <name evidence="2" type="ORF">Taro_039565</name>
</gene>
<keyword evidence="3" id="KW-1185">Reference proteome</keyword>
<reference evidence="2" key="1">
    <citation type="submission" date="2017-07" db="EMBL/GenBank/DDBJ databases">
        <title>Taro Niue Genome Assembly and Annotation.</title>
        <authorList>
            <person name="Atibalentja N."/>
            <person name="Keating K."/>
            <person name="Fields C.J."/>
        </authorList>
    </citation>
    <scope>NUCLEOTIDE SEQUENCE</scope>
    <source>
        <strain evidence="2">Niue_2</strain>
        <tissue evidence="2">Leaf</tissue>
    </source>
</reference>
<comment type="caution">
    <text evidence="2">The sequence shown here is derived from an EMBL/GenBank/DDBJ whole genome shotgun (WGS) entry which is preliminary data.</text>
</comment>
<accession>A0A843WGY0</accession>
<feature type="transmembrane region" description="Helical" evidence="1">
    <location>
        <begin position="28"/>
        <end position="49"/>
    </location>
</feature>
<keyword evidence="1" id="KW-0812">Transmembrane</keyword>
<organism evidence="2 3">
    <name type="scientific">Colocasia esculenta</name>
    <name type="common">Wild taro</name>
    <name type="synonym">Arum esculentum</name>
    <dbReference type="NCBI Taxonomy" id="4460"/>
    <lineage>
        <taxon>Eukaryota</taxon>
        <taxon>Viridiplantae</taxon>
        <taxon>Streptophyta</taxon>
        <taxon>Embryophyta</taxon>
        <taxon>Tracheophyta</taxon>
        <taxon>Spermatophyta</taxon>
        <taxon>Magnoliopsida</taxon>
        <taxon>Liliopsida</taxon>
        <taxon>Araceae</taxon>
        <taxon>Aroideae</taxon>
        <taxon>Colocasieae</taxon>
        <taxon>Colocasia</taxon>
    </lineage>
</organism>
<keyword evidence="1" id="KW-0472">Membrane</keyword>
<name>A0A843WGY0_COLES</name>
<evidence type="ECO:0000256" key="1">
    <source>
        <dbReference type="SAM" id="Phobius"/>
    </source>
</evidence>
<evidence type="ECO:0000313" key="3">
    <source>
        <dbReference type="Proteomes" id="UP000652761"/>
    </source>
</evidence>
<dbReference type="AlphaFoldDB" id="A0A843WGY0"/>
<evidence type="ECO:0000313" key="2">
    <source>
        <dbReference type="EMBL" id="MQM06737.1"/>
    </source>
</evidence>
<dbReference type="EMBL" id="NMUH01003699">
    <property type="protein sequence ID" value="MQM06737.1"/>
    <property type="molecule type" value="Genomic_DNA"/>
</dbReference>
<evidence type="ECO:0008006" key="4">
    <source>
        <dbReference type="Google" id="ProtNLM"/>
    </source>
</evidence>
<proteinExistence type="predicted"/>